<reference evidence="1 2" key="1">
    <citation type="submission" date="2019-06" db="EMBL/GenBank/DDBJ databases">
        <title>Lysobacter alkalisoli sp. nov. isolated from saline soil.</title>
        <authorList>
            <person name="Sun J.-Q."/>
            <person name="Xu L."/>
        </authorList>
    </citation>
    <scope>NUCLEOTIDE SEQUENCE [LARGE SCALE GENOMIC DNA]</scope>
    <source>
        <strain evidence="1 2">JCM 31130</strain>
    </source>
</reference>
<sequence length="101" mass="11606">MLKANLSTFKWQSRESEVDDLLAAGQSTSAKFAAMEWIAQQPRRPETHWALAKAHYQLGELAAAKEVLRGLLQVAPDERYRVDDWLSHVEDEFRDNRPKLA</sequence>
<comment type="caution">
    <text evidence="1">The sequence shown here is derived from an EMBL/GenBank/DDBJ whole genome shotgun (WGS) entry which is preliminary data.</text>
</comment>
<dbReference type="SUPFAM" id="SSF48452">
    <property type="entry name" value="TPR-like"/>
    <property type="match status" value="1"/>
</dbReference>
<protein>
    <submittedName>
        <fullName evidence="1">Tetratricopeptide repeat protein</fullName>
    </submittedName>
</protein>
<keyword evidence="2" id="KW-1185">Reference proteome</keyword>
<proteinExistence type="predicted"/>
<gene>
    <name evidence="1" type="ORF">FKV25_04015</name>
</gene>
<dbReference type="Pfam" id="PF14559">
    <property type="entry name" value="TPR_19"/>
    <property type="match status" value="1"/>
</dbReference>
<dbReference type="Gene3D" id="1.25.40.10">
    <property type="entry name" value="Tetratricopeptide repeat domain"/>
    <property type="match status" value="1"/>
</dbReference>
<dbReference type="InterPro" id="IPR011990">
    <property type="entry name" value="TPR-like_helical_dom_sf"/>
</dbReference>
<dbReference type="Proteomes" id="UP000318212">
    <property type="component" value="Unassembled WGS sequence"/>
</dbReference>
<evidence type="ECO:0000313" key="2">
    <source>
        <dbReference type="Proteomes" id="UP000318212"/>
    </source>
</evidence>
<dbReference type="AlphaFoldDB" id="A0A508AME3"/>
<organism evidence="1 2">
    <name type="scientific">Marilutibacter aestuarii</name>
    <dbReference type="NCBI Taxonomy" id="1706195"/>
    <lineage>
        <taxon>Bacteria</taxon>
        <taxon>Pseudomonadati</taxon>
        <taxon>Pseudomonadota</taxon>
        <taxon>Gammaproteobacteria</taxon>
        <taxon>Lysobacterales</taxon>
        <taxon>Lysobacteraceae</taxon>
        <taxon>Marilutibacter</taxon>
    </lineage>
</organism>
<dbReference type="EMBL" id="VICE01000039">
    <property type="protein sequence ID" value="TQD49751.1"/>
    <property type="molecule type" value="Genomic_DNA"/>
</dbReference>
<name>A0A508AME3_9GAMM</name>
<accession>A0A508AME3</accession>
<evidence type="ECO:0000313" key="1">
    <source>
        <dbReference type="EMBL" id="TQD49751.1"/>
    </source>
</evidence>